<evidence type="ECO:0000256" key="3">
    <source>
        <dbReference type="ARBA" id="ARBA00022771"/>
    </source>
</evidence>
<feature type="zinc finger region" description="C3H1-type" evidence="5">
    <location>
        <begin position="35"/>
        <end position="62"/>
    </location>
</feature>
<keyword evidence="4 5" id="KW-0862">Zinc</keyword>
<feature type="region of interest" description="Disordered" evidence="6">
    <location>
        <begin position="254"/>
        <end position="275"/>
    </location>
</feature>
<feature type="compositionally biased region" description="Low complexity" evidence="6">
    <location>
        <begin position="400"/>
        <end position="417"/>
    </location>
</feature>
<dbReference type="PANTHER" id="PTHR11224:SF10">
    <property type="entry name" value="IP09428P-RELATED"/>
    <property type="match status" value="1"/>
</dbReference>
<evidence type="ECO:0000313" key="9">
    <source>
        <dbReference type="Proteomes" id="UP000799438"/>
    </source>
</evidence>
<dbReference type="RefSeq" id="XP_033402743.1">
    <property type="nucleotide sequence ID" value="XM_033536341.1"/>
</dbReference>
<name>A0A6A6BUT2_9PEZI</name>
<dbReference type="PROSITE" id="PS50103">
    <property type="entry name" value="ZF_C3H1"/>
    <property type="match status" value="2"/>
</dbReference>
<evidence type="ECO:0000256" key="6">
    <source>
        <dbReference type="SAM" id="MobiDB-lite"/>
    </source>
</evidence>
<dbReference type="InterPro" id="IPR036855">
    <property type="entry name" value="Znf_CCCH_sf"/>
</dbReference>
<evidence type="ECO:0000256" key="5">
    <source>
        <dbReference type="PROSITE-ProRule" id="PRU00723"/>
    </source>
</evidence>
<proteinExistence type="predicted"/>
<keyword evidence="9" id="KW-1185">Reference proteome</keyword>
<feature type="region of interest" description="Disordered" evidence="6">
    <location>
        <begin position="381"/>
        <end position="491"/>
    </location>
</feature>
<dbReference type="InterPro" id="IPR045072">
    <property type="entry name" value="MKRN-like"/>
</dbReference>
<feature type="region of interest" description="Disordered" evidence="6">
    <location>
        <begin position="554"/>
        <end position="604"/>
    </location>
</feature>
<dbReference type="Gene3D" id="4.10.1000.10">
    <property type="entry name" value="Zinc finger, CCCH-type"/>
    <property type="match status" value="1"/>
</dbReference>
<dbReference type="GO" id="GO:0000209">
    <property type="term" value="P:protein polyubiquitination"/>
    <property type="evidence" value="ECO:0007669"/>
    <property type="project" value="InterPro"/>
</dbReference>
<evidence type="ECO:0000313" key="8">
    <source>
        <dbReference type="EMBL" id="KAF2147035.1"/>
    </source>
</evidence>
<feature type="region of interest" description="Disordered" evidence="6">
    <location>
        <begin position="338"/>
        <end position="366"/>
    </location>
</feature>
<feature type="zinc finger region" description="C3H1-type" evidence="5">
    <location>
        <begin position="64"/>
        <end position="91"/>
    </location>
</feature>
<dbReference type="OrthoDB" id="411372at2759"/>
<dbReference type="AlphaFoldDB" id="A0A6A6BUT2"/>
<dbReference type="Proteomes" id="UP000799438">
    <property type="component" value="Unassembled WGS sequence"/>
</dbReference>
<keyword evidence="2" id="KW-0677">Repeat</keyword>
<accession>A0A6A6BUT2</accession>
<dbReference type="PANTHER" id="PTHR11224">
    <property type="entry name" value="MAKORIN-RELATED"/>
    <property type="match status" value="1"/>
</dbReference>
<dbReference type="GO" id="GO:0008270">
    <property type="term" value="F:zinc ion binding"/>
    <property type="evidence" value="ECO:0007669"/>
    <property type="project" value="UniProtKB-KW"/>
</dbReference>
<feature type="domain" description="C3H1-type" evidence="7">
    <location>
        <begin position="64"/>
        <end position="91"/>
    </location>
</feature>
<sequence>MSSYPGPFSPVGQRHPNGNGRGRFDAARSPPSSKSTAHVPCKFFRQGVCQAGKACPFLHSTEPATDTAPCKYFQKGNCKFGAKCALAHILPDGRTVNRPNLQMARHPFGRLPMHHPPGPAPTSSLLTMQAMAGPDSAPPYPYPADDPYRQKDLYDMIPTIDTTFSSHPGSAYGSPPNDSKLPLSPIQKGLSVMDAPLPASFDSQGISHIARYGAIAASVPSHFGLESSPPSSYQNKATESAALRNLHSSAFGDDVRARNGLGSSPPAAEEPFGGRRILHSERYARPRMPMSASLGARTPIGPDDWDENFAFEEDLVPNSLHELLTPQEKMRRFSRAGDEDHSFNNHRHSLSGLGTPGESKIGSPLASSPSRFGALFSRTHKPAEDVSSSPGASVFGHVGSPLRSSSLNPNASPSLRPMGDALGGGPRRTPSGDVSPFLASPPRQASMSMISQQLQRTRLSSRVEPGVGGRPGLSAMDRAVSSNSVSRERIDEEQEQGLFDMEEEDGSNLGVSGIGTGSSAIATERKNKRLSGGTGSTTPLVGSPLGSSSVWGGFGSLGGLGAVPPSSSSPGPNLGLGGAASASAAPGAPVRDSAGPGSGAWGTS</sequence>
<gene>
    <name evidence="8" type="ORF">K452DRAFT_218143</name>
</gene>
<dbReference type="GO" id="GO:0061630">
    <property type="term" value="F:ubiquitin protein ligase activity"/>
    <property type="evidence" value="ECO:0007669"/>
    <property type="project" value="InterPro"/>
</dbReference>
<dbReference type="EMBL" id="ML995474">
    <property type="protein sequence ID" value="KAF2147035.1"/>
    <property type="molecule type" value="Genomic_DNA"/>
</dbReference>
<dbReference type="InterPro" id="IPR041367">
    <property type="entry name" value="Znf-CCCH_4"/>
</dbReference>
<keyword evidence="1 5" id="KW-0479">Metal-binding</keyword>
<protein>
    <recommendedName>
        <fullName evidence="7">C3H1-type domain-containing protein</fullName>
    </recommendedName>
</protein>
<dbReference type="Pfam" id="PF00642">
    <property type="entry name" value="zf-CCCH"/>
    <property type="match status" value="1"/>
</dbReference>
<organism evidence="8 9">
    <name type="scientific">Aplosporella prunicola CBS 121167</name>
    <dbReference type="NCBI Taxonomy" id="1176127"/>
    <lineage>
        <taxon>Eukaryota</taxon>
        <taxon>Fungi</taxon>
        <taxon>Dikarya</taxon>
        <taxon>Ascomycota</taxon>
        <taxon>Pezizomycotina</taxon>
        <taxon>Dothideomycetes</taxon>
        <taxon>Dothideomycetes incertae sedis</taxon>
        <taxon>Botryosphaeriales</taxon>
        <taxon>Aplosporellaceae</taxon>
        <taxon>Aplosporella</taxon>
    </lineage>
</organism>
<evidence type="ECO:0000256" key="2">
    <source>
        <dbReference type="ARBA" id="ARBA00022737"/>
    </source>
</evidence>
<feature type="domain" description="C3H1-type" evidence="7">
    <location>
        <begin position="35"/>
        <end position="62"/>
    </location>
</feature>
<feature type="region of interest" description="Disordered" evidence="6">
    <location>
        <begin position="1"/>
        <end position="37"/>
    </location>
</feature>
<reference evidence="8" key="1">
    <citation type="journal article" date="2020" name="Stud. Mycol.">
        <title>101 Dothideomycetes genomes: a test case for predicting lifestyles and emergence of pathogens.</title>
        <authorList>
            <person name="Haridas S."/>
            <person name="Albert R."/>
            <person name="Binder M."/>
            <person name="Bloem J."/>
            <person name="Labutti K."/>
            <person name="Salamov A."/>
            <person name="Andreopoulos B."/>
            <person name="Baker S."/>
            <person name="Barry K."/>
            <person name="Bills G."/>
            <person name="Bluhm B."/>
            <person name="Cannon C."/>
            <person name="Castanera R."/>
            <person name="Culley D."/>
            <person name="Daum C."/>
            <person name="Ezra D."/>
            <person name="Gonzalez J."/>
            <person name="Henrissat B."/>
            <person name="Kuo A."/>
            <person name="Liang C."/>
            <person name="Lipzen A."/>
            <person name="Lutzoni F."/>
            <person name="Magnuson J."/>
            <person name="Mondo S."/>
            <person name="Nolan M."/>
            <person name="Ohm R."/>
            <person name="Pangilinan J."/>
            <person name="Park H.-J."/>
            <person name="Ramirez L."/>
            <person name="Alfaro M."/>
            <person name="Sun H."/>
            <person name="Tritt A."/>
            <person name="Yoshinaga Y."/>
            <person name="Zwiers L.-H."/>
            <person name="Turgeon B."/>
            <person name="Goodwin S."/>
            <person name="Spatafora J."/>
            <person name="Crous P."/>
            <person name="Grigoriev I."/>
        </authorList>
    </citation>
    <scope>NUCLEOTIDE SEQUENCE</scope>
    <source>
        <strain evidence="8">CBS 121167</strain>
    </source>
</reference>
<evidence type="ECO:0000256" key="4">
    <source>
        <dbReference type="ARBA" id="ARBA00022833"/>
    </source>
</evidence>
<dbReference type="SUPFAM" id="SSF90229">
    <property type="entry name" value="CCCH zinc finger"/>
    <property type="match status" value="1"/>
</dbReference>
<dbReference type="Pfam" id="PF18044">
    <property type="entry name" value="zf-CCCH_4"/>
    <property type="match status" value="1"/>
</dbReference>
<evidence type="ECO:0000256" key="1">
    <source>
        <dbReference type="ARBA" id="ARBA00022723"/>
    </source>
</evidence>
<dbReference type="InterPro" id="IPR000571">
    <property type="entry name" value="Znf_CCCH"/>
</dbReference>
<dbReference type="SMART" id="SM00356">
    <property type="entry name" value="ZnF_C3H1"/>
    <property type="match status" value="2"/>
</dbReference>
<dbReference type="GeneID" id="54293837"/>
<keyword evidence="3 5" id="KW-0863">Zinc-finger</keyword>
<evidence type="ECO:0000259" key="7">
    <source>
        <dbReference type="PROSITE" id="PS50103"/>
    </source>
</evidence>
<feature type="compositionally biased region" description="Polar residues" evidence="6">
    <location>
        <begin position="443"/>
        <end position="460"/>
    </location>
</feature>
<feature type="compositionally biased region" description="Low complexity" evidence="6">
    <location>
        <begin position="562"/>
        <end position="589"/>
    </location>
</feature>